<dbReference type="OrthoDB" id="376826at2759"/>
<sequence length="399" mass="44857">MSATTESQNIPHEQPWLNRYDTIQKISNYQTVTNAVEYGKGWYNYAKEKSTLLKNGLEMTEHTVEMFVKPLQNGLEKMDSVIIPLDKMTSSTIEKIETSASTANDKIFVSATDLLLNVDSKLSSIVNYGSKKIEGTVLNDYVNSSGQIINIVVDNILPPPEGEDLEHMNEDELFEMEKRAKFLLKLRKRTNLSSIKSAPGNSINSLIKLTKNIGNNEIKHFTQTIDSLKTTSARVQQLTFNKTNVLTKVFVDGVYEKLDSIVAASGAVLLWVKKIDPTEAIVSIQELRKMIIESKERVMETVETSQKLNQLKNDCARIMERTSEIVNQQIDSTMDKLKKSEYVLFRNSAEIISDLSDKLFTLISNLSIYGNQMISNKSYSDKTSTTNDQSSSSSSNTTN</sequence>
<reference evidence="2 3" key="1">
    <citation type="submission" date="2015-12" db="EMBL/GenBank/DDBJ databases">
        <title>Dictyostelia acquired genes for synthesis and detection of signals that induce cell-type specialization by lateral gene transfer from prokaryotes.</title>
        <authorList>
            <person name="Gloeckner G."/>
            <person name="Schaap P."/>
        </authorList>
    </citation>
    <scope>NUCLEOTIDE SEQUENCE [LARGE SCALE GENOMIC DNA]</scope>
    <source>
        <strain evidence="2 3">TK</strain>
    </source>
</reference>
<comment type="caution">
    <text evidence="2">The sequence shown here is derived from an EMBL/GenBank/DDBJ whole genome shotgun (WGS) entry which is preliminary data.</text>
</comment>
<accession>A0A151ZJ39</accession>
<evidence type="ECO:0000313" key="3">
    <source>
        <dbReference type="Proteomes" id="UP000076078"/>
    </source>
</evidence>
<organism evidence="2 3">
    <name type="scientific">Tieghemostelium lacteum</name>
    <name type="common">Slime mold</name>
    <name type="synonym">Dictyostelium lacteum</name>
    <dbReference type="NCBI Taxonomy" id="361077"/>
    <lineage>
        <taxon>Eukaryota</taxon>
        <taxon>Amoebozoa</taxon>
        <taxon>Evosea</taxon>
        <taxon>Eumycetozoa</taxon>
        <taxon>Dictyostelia</taxon>
        <taxon>Dictyosteliales</taxon>
        <taxon>Raperosteliaceae</taxon>
        <taxon>Tieghemostelium</taxon>
    </lineage>
</organism>
<evidence type="ECO:0000313" key="2">
    <source>
        <dbReference type="EMBL" id="KYQ93900.1"/>
    </source>
</evidence>
<dbReference type="OMA" id="NDCARIM"/>
<feature type="compositionally biased region" description="Low complexity" evidence="1">
    <location>
        <begin position="381"/>
        <end position="399"/>
    </location>
</feature>
<proteinExistence type="predicted"/>
<dbReference type="InParanoid" id="A0A151ZJ39"/>
<gene>
    <name evidence="2" type="ORF">DLAC_05303</name>
</gene>
<protein>
    <submittedName>
        <fullName evidence="2">Uncharacterized protein</fullName>
    </submittedName>
</protein>
<dbReference type="Proteomes" id="UP000076078">
    <property type="component" value="Unassembled WGS sequence"/>
</dbReference>
<dbReference type="EMBL" id="LODT01000025">
    <property type="protein sequence ID" value="KYQ93900.1"/>
    <property type="molecule type" value="Genomic_DNA"/>
</dbReference>
<evidence type="ECO:0000256" key="1">
    <source>
        <dbReference type="SAM" id="MobiDB-lite"/>
    </source>
</evidence>
<dbReference type="AlphaFoldDB" id="A0A151ZJ39"/>
<dbReference type="FunCoup" id="A0A151ZJ39">
    <property type="interactions" value="495"/>
</dbReference>
<feature type="region of interest" description="Disordered" evidence="1">
    <location>
        <begin position="377"/>
        <end position="399"/>
    </location>
</feature>
<name>A0A151ZJ39_TIELA</name>
<keyword evidence="3" id="KW-1185">Reference proteome</keyword>